<gene>
    <name evidence="1" type="ORF">GHK86_08775</name>
</gene>
<organism evidence="1 2">
    <name type="scientific">Acidiferrimicrobium australe</name>
    <dbReference type="NCBI Taxonomy" id="2664430"/>
    <lineage>
        <taxon>Bacteria</taxon>
        <taxon>Bacillati</taxon>
        <taxon>Actinomycetota</taxon>
        <taxon>Acidimicrobiia</taxon>
        <taxon>Acidimicrobiales</taxon>
        <taxon>Acidimicrobiaceae</taxon>
        <taxon>Acidiferrimicrobium</taxon>
    </lineage>
</organism>
<dbReference type="Proteomes" id="UP000437736">
    <property type="component" value="Unassembled WGS sequence"/>
</dbReference>
<accession>A0ABW9QWR4</accession>
<evidence type="ECO:0000313" key="2">
    <source>
        <dbReference type="Proteomes" id="UP000437736"/>
    </source>
</evidence>
<name>A0ABW9QWR4_9ACTN</name>
<protein>
    <submittedName>
        <fullName evidence="1">Uncharacterized protein</fullName>
    </submittedName>
</protein>
<comment type="caution">
    <text evidence="1">The sequence shown here is derived from an EMBL/GenBank/DDBJ whole genome shotgun (WGS) entry which is preliminary data.</text>
</comment>
<dbReference type="EMBL" id="WJHE01000397">
    <property type="protein sequence ID" value="MST32813.1"/>
    <property type="molecule type" value="Genomic_DNA"/>
</dbReference>
<evidence type="ECO:0000313" key="1">
    <source>
        <dbReference type="EMBL" id="MST32813.1"/>
    </source>
</evidence>
<reference evidence="1 2" key="1">
    <citation type="submission" date="2019-11" db="EMBL/GenBank/DDBJ databases">
        <title>Acidiferrimicrobium australis gen. nov., sp. nov., an acidophilic and obligately heterotrophic, member of the Actinobacteria that catalyses dissimilatory oxido- reduction of iron isolated from metal-rich acidic water in Chile.</title>
        <authorList>
            <person name="Gonzalez D."/>
            <person name="Huber K."/>
            <person name="Hedrich S."/>
            <person name="Rojas-Villalobos C."/>
            <person name="Quatrini R."/>
            <person name="Dinamarca M.A."/>
            <person name="Schwarz A."/>
            <person name="Canales C."/>
            <person name="Nancucheo I."/>
        </authorList>
    </citation>
    <scope>NUCLEOTIDE SEQUENCE [LARGE SCALE GENOMIC DNA]</scope>
    <source>
        <strain evidence="1 2">USS-CCA1</strain>
    </source>
</reference>
<proteinExistence type="predicted"/>
<keyword evidence="2" id="KW-1185">Reference proteome</keyword>
<sequence length="81" mass="8543">MAALVGCERQPDGAFTLRLATHDGSAPTDQGIADAVAAVAGRVRWVCLTRHEPLASAAFTRAAGCERRHGQYRRSPPPGTS</sequence>